<protein>
    <submittedName>
        <fullName evidence="2">Uncharacterized protein</fullName>
    </submittedName>
</protein>
<evidence type="ECO:0000313" key="2">
    <source>
        <dbReference type="EMBL" id="KKS16230.1"/>
    </source>
</evidence>
<accession>A0A0G0WU10</accession>
<keyword evidence="1" id="KW-0812">Transmembrane</keyword>
<feature type="transmembrane region" description="Helical" evidence="1">
    <location>
        <begin position="5"/>
        <end position="24"/>
    </location>
</feature>
<feature type="transmembrane region" description="Helical" evidence="1">
    <location>
        <begin position="243"/>
        <end position="259"/>
    </location>
</feature>
<feature type="transmembrane region" description="Helical" evidence="1">
    <location>
        <begin position="177"/>
        <end position="197"/>
    </location>
</feature>
<feature type="transmembrane region" description="Helical" evidence="1">
    <location>
        <begin position="44"/>
        <end position="65"/>
    </location>
</feature>
<feature type="transmembrane region" description="Helical" evidence="1">
    <location>
        <begin position="209"/>
        <end position="228"/>
    </location>
</feature>
<sequence length="276" mass="31596">MNKRIAFSALSIVLFLFYFIWWLYLKQFVPEPYTALNDYYADTYGIMAGVGGLIGLVVATKYGFLKSYVGKAITFFSLGLISQFLGQLSYTILFYVYDIENAYPAFGEVFFLATIPFYIFGLWFIGKASGVSVSLIGFKNRISAVLLPLAMIGASYSLFLRNYDSQDLPFNIVFLDYVYPIGQAIFFSLALLIFYLTNNILGGVMRSRVLFILFSLLFQYIADSLFIFETRAETWYPGGPSDLMFVISYFLMTMALIRFENIEDELRKRREANVSN</sequence>
<dbReference type="Proteomes" id="UP000034163">
    <property type="component" value="Unassembled WGS sequence"/>
</dbReference>
<proteinExistence type="predicted"/>
<evidence type="ECO:0000256" key="1">
    <source>
        <dbReference type="SAM" id="Phobius"/>
    </source>
</evidence>
<feature type="transmembrane region" description="Helical" evidence="1">
    <location>
        <begin position="138"/>
        <end position="157"/>
    </location>
</feature>
<keyword evidence="1" id="KW-1133">Transmembrane helix</keyword>
<gene>
    <name evidence="2" type="ORF">UU72_C0025G0003</name>
</gene>
<dbReference type="EMBL" id="LCBS01000025">
    <property type="protein sequence ID" value="KKS16230.1"/>
    <property type="molecule type" value="Genomic_DNA"/>
</dbReference>
<dbReference type="AlphaFoldDB" id="A0A0G0WU10"/>
<comment type="caution">
    <text evidence="2">The sequence shown here is derived from an EMBL/GenBank/DDBJ whole genome shotgun (WGS) entry which is preliminary data.</text>
</comment>
<reference evidence="2 3" key="1">
    <citation type="journal article" date="2015" name="Nature">
        <title>rRNA introns, odd ribosomes, and small enigmatic genomes across a large radiation of phyla.</title>
        <authorList>
            <person name="Brown C.T."/>
            <person name="Hug L.A."/>
            <person name="Thomas B.C."/>
            <person name="Sharon I."/>
            <person name="Castelle C.J."/>
            <person name="Singh A."/>
            <person name="Wilkins M.J."/>
            <person name="Williams K.H."/>
            <person name="Banfield J.F."/>
        </authorList>
    </citation>
    <scope>NUCLEOTIDE SEQUENCE [LARGE SCALE GENOMIC DNA]</scope>
</reference>
<keyword evidence="1" id="KW-0472">Membrane</keyword>
<feature type="transmembrane region" description="Helical" evidence="1">
    <location>
        <begin position="109"/>
        <end position="126"/>
    </location>
</feature>
<feature type="transmembrane region" description="Helical" evidence="1">
    <location>
        <begin position="72"/>
        <end position="97"/>
    </location>
</feature>
<organism evidence="2 3">
    <name type="scientific">candidate division WWE3 bacterium GW2011_GWB1_41_6</name>
    <dbReference type="NCBI Taxonomy" id="1619112"/>
    <lineage>
        <taxon>Bacteria</taxon>
        <taxon>Katanobacteria</taxon>
    </lineage>
</organism>
<evidence type="ECO:0000313" key="3">
    <source>
        <dbReference type="Proteomes" id="UP000034163"/>
    </source>
</evidence>
<name>A0A0G0WU10_UNCKA</name>